<dbReference type="InterPro" id="IPR051321">
    <property type="entry name" value="PHA/PHB_synthase"/>
</dbReference>
<dbReference type="PANTHER" id="PTHR36837">
    <property type="entry name" value="POLY(3-HYDROXYALKANOATE) POLYMERASE SUBUNIT PHAC"/>
    <property type="match status" value="1"/>
</dbReference>
<dbReference type="SUPFAM" id="SSF53474">
    <property type="entry name" value="alpha/beta-Hydrolases"/>
    <property type="match status" value="1"/>
</dbReference>
<dbReference type="Proteomes" id="UP000177515">
    <property type="component" value="Chromosome 1"/>
</dbReference>
<evidence type="ECO:0000259" key="1">
    <source>
        <dbReference type="Pfam" id="PF06850"/>
    </source>
</evidence>
<evidence type="ECO:0000313" key="3">
    <source>
        <dbReference type="Proteomes" id="UP000177515"/>
    </source>
</evidence>
<dbReference type="PIRSF" id="PIRSF020818">
    <property type="entry name" value="PHB_depoly_PhaZ"/>
    <property type="match status" value="1"/>
</dbReference>
<protein>
    <submittedName>
        <fullName evidence="2">Poly(3-hydroxybutyrate) depolymerase</fullName>
    </submittedName>
</protein>
<dbReference type="InterPro" id="IPR029058">
    <property type="entry name" value="AB_hydrolase_fold"/>
</dbReference>
<dbReference type="RefSeq" id="WP_071037164.1">
    <property type="nucleotide sequence ID" value="NZ_CP017754.1"/>
</dbReference>
<organism evidence="2 3">
    <name type="scientific">Cupriavidus malaysiensis</name>
    <dbReference type="NCBI Taxonomy" id="367825"/>
    <lineage>
        <taxon>Bacteria</taxon>
        <taxon>Pseudomonadati</taxon>
        <taxon>Pseudomonadota</taxon>
        <taxon>Betaproteobacteria</taxon>
        <taxon>Burkholderiales</taxon>
        <taxon>Burkholderiaceae</taxon>
        <taxon>Cupriavidus</taxon>
    </lineage>
</organism>
<dbReference type="Pfam" id="PF06850">
    <property type="entry name" value="PHB_depo_C"/>
    <property type="match status" value="1"/>
</dbReference>
<dbReference type="Gene3D" id="3.40.50.1820">
    <property type="entry name" value="alpha/beta hydrolase"/>
    <property type="match status" value="1"/>
</dbReference>
<dbReference type="InterPro" id="IPR009656">
    <property type="entry name" value="PHB_depo_C"/>
</dbReference>
<dbReference type="PANTHER" id="PTHR36837:SF4">
    <property type="entry name" value="BLR0908 PROTEIN"/>
    <property type="match status" value="1"/>
</dbReference>
<evidence type="ECO:0000313" key="2">
    <source>
        <dbReference type="EMBL" id="AOZ06017.1"/>
    </source>
</evidence>
<gene>
    <name evidence="2" type="ORF">BKK80_09370</name>
</gene>
<proteinExistence type="predicted"/>
<name>A0ABM6F3M3_9BURK</name>
<reference evidence="2 3" key="1">
    <citation type="submission" date="2016-10" db="EMBL/GenBank/DDBJ databases">
        <title>Complete genome sequences of three Cupriavidus strains isolated from various Malaysian environments.</title>
        <authorList>
            <person name="Abdullah A.A.-A."/>
            <person name="Shafie N.A.H."/>
            <person name="Lau N.S."/>
        </authorList>
    </citation>
    <scope>NUCLEOTIDE SEQUENCE [LARGE SCALE GENOMIC DNA]</scope>
    <source>
        <strain evidence="2 3">USMAA1020</strain>
    </source>
</reference>
<dbReference type="InterPro" id="IPR010915">
    <property type="entry name" value="PHB_depoly_PhaZ"/>
</dbReference>
<feature type="domain" description="PHB de-polymerase C-terminal" evidence="1">
    <location>
        <begin position="216"/>
        <end position="417"/>
    </location>
</feature>
<accession>A0ABM6F3M3</accession>
<dbReference type="NCBIfam" id="TIGR01849">
    <property type="entry name" value="PHB_depoly_PhaZ"/>
    <property type="match status" value="1"/>
</dbReference>
<sequence>MRHPTLESGWLDRGTALYQLYELHSTARASFLPWLQANAGWLEANGNALPFTPGRYLAAGCQLLARLCQGYPRPQFGLTRTSIDGHRIAVSESVVLDKAFCRLLHFERAACLGQPVVLLVAPLSGHHATLLRDTVRTMLPDFDVYLTDWRDAREVPLADGVFHLDDYVAYLQEFIDYLGTKFHIVAVCQSTVPALAAVSLRASRGQSTPQSITLIGGPIDARCEPTTVGELAASQPLAWFAREMIDTVPACYPGAGRRVCPGFRQQMAFIAMHPELHLRSHLDFYFDMVAGNADRARRHRSFYDDYNAMLDMPAEYFLETVQIVFQECRLARGTWCIGGESVRPCDIRDSALITVEGEHDDICSPSQTRAALDLCAGIGASRKHDLTASGCGHYGIFSGTKWRTWIYPRVRALIYRYACLPAAHM</sequence>
<dbReference type="EMBL" id="CP017754">
    <property type="protein sequence ID" value="AOZ06017.1"/>
    <property type="molecule type" value="Genomic_DNA"/>
</dbReference>
<keyword evidence="3" id="KW-1185">Reference proteome</keyword>